<dbReference type="InterPro" id="IPR015413">
    <property type="entry name" value="Methionyl/Leucyl_tRNA_Synth"/>
</dbReference>
<evidence type="ECO:0000313" key="11">
    <source>
        <dbReference type="Proteomes" id="UP000054560"/>
    </source>
</evidence>
<dbReference type="Gene3D" id="2.170.220.10">
    <property type="match status" value="1"/>
</dbReference>
<dbReference type="NCBIfam" id="TIGR00398">
    <property type="entry name" value="metG"/>
    <property type="match status" value="1"/>
</dbReference>
<dbReference type="CDD" id="cd00814">
    <property type="entry name" value="MetRS_core"/>
    <property type="match status" value="1"/>
</dbReference>
<reference evidence="10 11" key="1">
    <citation type="submission" date="2011-02" db="EMBL/GenBank/DDBJ databases">
        <title>The Genome Sequence of Sphaeroforma arctica JP610.</title>
        <authorList>
            <consortium name="The Broad Institute Genome Sequencing Platform"/>
            <person name="Russ C."/>
            <person name="Cuomo C."/>
            <person name="Young S.K."/>
            <person name="Zeng Q."/>
            <person name="Gargeya S."/>
            <person name="Alvarado L."/>
            <person name="Berlin A."/>
            <person name="Chapman S.B."/>
            <person name="Chen Z."/>
            <person name="Freedman E."/>
            <person name="Gellesch M."/>
            <person name="Goldberg J."/>
            <person name="Griggs A."/>
            <person name="Gujja S."/>
            <person name="Heilman E."/>
            <person name="Heiman D."/>
            <person name="Howarth C."/>
            <person name="Mehta T."/>
            <person name="Neiman D."/>
            <person name="Pearson M."/>
            <person name="Roberts A."/>
            <person name="Saif S."/>
            <person name="Shea T."/>
            <person name="Shenoy N."/>
            <person name="Sisk P."/>
            <person name="Stolte C."/>
            <person name="Sykes S."/>
            <person name="White J."/>
            <person name="Yandava C."/>
            <person name="Burger G."/>
            <person name="Gray M.W."/>
            <person name="Holland P.W.H."/>
            <person name="King N."/>
            <person name="Lang F.B.F."/>
            <person name="Roger A.J."/>
            <person name="Ruiz-Trillo I."/>
            <person name="Haas B."/>
            <person name="Nusbaum C."/>
            <person name="Birren B."/>
        </authorList>
    </citation>
    <scope>NUCLEOTIDE SEQUENCE [LARGE SCALE GENOMIC DNA]</scope>
    <source>
        <strain evidence="10 11">JP610</strain>
    </source>
</reference>
<dbReference type="OrthoDB" id="24670at2759"/>
<dbReference type="InterPro" id="IPR014729">
    <property type="entry name" value="Rossmann-like_a/b/a_fold"/>
</dbReference>
<protein>
    <recommendedName>
        <fullName evidence="1">methionine--tRNA ligase</fullName>
        <ecNumber evidence="1">6.1.1.10</ecNumber>
    </recommendedName>
</protein>
<dbReference type="STRING" id="667725.A0A0L0G9K9"/>
<dbReference type="InterPro" id="IPR033911">
    <property type="entry name" value="MetRS_core"/>
</dbReference>
<keyword evidence="6 7" id="KW-0030">Aminoacyl-tRNA synthetase</keyword>
<dbReference type="Gene3D" id="3.40.50.620">
    <property type="entry name" value="HUPs"/>
    <property type="match status" value="1"/>
</dbReference>
<dbReference type="SUPFAM" id="SSF47323">
    <property type="entry name" value="Anticodon-binding domain of a subclass of class I aminoacyl-tRNA synthetases"/>
    <property type="match status" value="1"/>
</dbReference>
<accession>A0A0L0G9K9</accession>
<evidence type="ECO:0000256" key="7">
    <source>
        <dbReference type="RuleBase" id="RU363039"/>
    </source>
</evidence>
<dbReference type="eggNOG" id="KOG0436">
    <property type="taxonomic scope" value="Eukaryota"/>
</dbReference>
<keyword evidence="3 7" id="KW-0547">Nucleotide-binding</keyword>
<dbReference type="RefSeq" id="XP_014159587.1">
    <property type="nucleotide sequence ID" value="XM_014304112.1"/>
</dbReference>
<keyword evidence="2 7" id="KW-0436">Ligase</keyword>
<dbReference type="InterPro" id="IPR023457">
    <property type="entry name" value="Met-tRNA_synth_2"/>
</dbReference>
<dbReference type="Gene3D" id="1.10.730.10">
    <property type="entry name" value="Isoleucyl-tRNA Synthetase, Domain 1"/>
    <property type="match status" value="1"/>
</dbReference>
<dbReference type="InterPro" id="IPR009080">
    <property type="entry name" value="tRNAsynth_Ia_anticodon-bd"/>
</dbReference>
<dbReference type="GO" id="GO:0004825">
    <property type="term" value="F:methionine-tRNA ligase activity"/>
    <property type="evidence" value="ECO:0007669"/>
    <property type="project" value="UniProtKB-EC"/>
</dbReference>
<evidence type="ECO:0000259" key="9">
    <source>
        <dbReference type="Pfam" id="PF09334"/>
    </source>
</evidence>
<dbReference type="EMBL" id="KQ241689">
    <property type="protein sequence ID" value="KNC85685.1"/>
    <property type="molecule type" value="Genomic_DNA"/>
</dbReference>
<dbReference type="Pfam" id="PF09334">
    <property type="entry name" value="tRNA-synt_1g"/>
    <property type="match status" value="1"/>
</dbReference>
<keyword evidence="4 7" id="KW-0067">ATP-binding</keyword>
<dbReference type="AlphaFoldDB" id="A0A0L0G9K9"/>
<dbReference type="Proteomes" id="UP000054560">
    <property type="component" value="Unassembled WGS sequence"/>
</dbReference>
<dbReference type="CDD" id="cd07957">
    <property type="entry name" value="Anticodon_Ia_Met"/>
    <property type="match status" value="1"/>
</dbReference>
<comment type="similarity">
    <text evidence="7">Belongs to the class-I aminoacyl-tRNA synthetase family.</text>
</comment>
<evidence type="ECO:0000256" key="5">
    <source>
        <dbReference type="ARBA" id="ARBA00022917"/>
    </source>
</evidence>
<gene>
    <name evidence="10" type="ORF">SARC_02134</name>
</gene>
<keyword evidence="5 7" id="KW-0648">Protein biosynthesis</keyword>
<keyword evidence="11" id="KW-1185">Reference proteome</keyword>
<dbReference type="GO" id="GO:0005524">
    <property type="term" value="F:ATP binding"/>
    <property type="evidence" value="ECO:0007669"/>
    <property type="project" value="UniProtKB-KW"/>
</dbReference>
<dbReference type="PANTHER" id="PTHR43326">
    <property type="entry name" value="METHIONYL-TRNA SYNTHETASE"/>
    <property type="match status" value="1"/>
</dbReference>
<dbReference type="GeneID" id="25902638"/>
<dbReference type="InterPro" id="IPR014758">
    <property type="entry name" value="Met-tRNA_synth"/>
</dbReference>
<name>A0A0L0G9K9_9EUKA</name>
<sequence>MHSTNALLERAGAYGRQARECMHSVHQLATHSRLVESFDIRSRHTSTFQHSASTYWIASKLVENRSIVVNKRKMSTDTRQEFVDRKAPTLDLASALESYNTPGAKNKPVYITTPIFYVNSVPHIGHVYTAYITDALARWWRLVGADVVLATGTDEHGLKIAQAAKAKTEGDGGSFQPAESCKAFCDVVSRSFKELFDQAGITYTRFIRTTDSDHQSAVKEMWRILQEKGFLYKGKHEGWYCVSDEVFYAERDVMTQSSYNAKIAAKATGDSTAENADAVPNSAPSNTGDTTDKTAQQMVTADTGKVVEWVQEENYLLRWADDADSAVRNWINDNHAIAPSLRKTEIINLLAETFAQPLSVSRPVPRQLWGIEVPNDKDHLVYVWLDALTNYLTVAGFPWDDSAASASCWPADYHVVGKDIAKFHCVYWPSFLTAAGIALPHKVIVHGHWTVNSVKMSKSLGNVIDPLAKLQELSPDGFRYFLLKEGRLGSDGDYENERAINIVNADLADTYGNLLGRCTSVKVNPMQCYPEPNSASYTDADRELLGLIREMPEKAHSFYRDADFSRGIEVVMETLYKSNNHMNENKPWALAKDPAQSERLRNVLYIAMEAVRTASLLLIPVAPGIANVALDRLGVSEDDRHVRNACEAGAPSPGSAVIASATPLFNKISKDTPEKRTSGGPAIDTNKRMKKAKRN</sequence>
<feature type="region of interest" description="Disordered" evidence="8">
    <location>
        <begin position="667"/>
        <end position="695"/>
    </location>
</feature>
<feature type="region of interest" description="Disordered" evidence="8">
    <location>
        <begin position="270"/>
        <end position="292"/>
    </location>
</feature>
<proteinExistence type="inferred from homology"/>
<evidence type="ECO:0000256" key="2">
    <source>
        <dbReference type="ARBA" id="ARBA00022598"/>
    </source>
</evidence>
<dbReference type="PANTHER" id="PTHR43326:SF1">
    <property type="entry name" value="METHIONINE--TRNA LIGASE, MITOCHONDRIAL"/>
    <property type="match status" value="1"/>
</dbReference>
<evidence type="ECO:0000256" key="3">
    <source>
        <dbReference type="ARBA" id="ARBA00022741"/>
    </source>
</evidence>
<dbReference type="SUPFAM" id="SSF52374">
    <property type="entry name" value="Nucleotidylyl transferase"/>
    <property type="match status" value="1"/>
</dbReference>
<feature type="compositionally biased region" description="Polar residues" evidence="8">
    <location>
        <begin position="282"/>
        <end position="292"/>
    </location>
</feature>
<feature type="compositionally biased region" description="Basic and acidic residues" evidence="8">
    <location>
        <begin position="668"/>
        <end position="677"/>
    </location>
</feature>
<dbReference type="GO" id="GO:0006431">
    <property type="term" value="P:methionyl-tRNA aminoacylation"/>
    <property type="evidence" value="ECO:0007669"/>
    <property type="project" value="InterPro"/>
</dbReference>
<feature type="domain" description="Methionyl/Leucyl tRNA synthetase" evidence="9">
    <location>
        <begin position="109"/>
        <end position="518"/>
    </location>
</feature>
<evidence type="ECO:0000256" key="8">
    <source>
        <dbReference type="SAM" id="MobiDB-lite"/>
    </source>
</evidence>
<evidence type="ECO:0000313" key="10">
    <source>
        <dbReference type="EMBL" id="KNC85685.1"/>
    </source>
</evidence>
<dbReference type="InterPro" id="IPR041872">
    <property type="entry name" value="Anticodon_Met"/>
</dbReference>
<evidence type="ECO:0000256" key="1">
    <source>
        <dbReference type="ARBA" id="ARBA00012838"/>
    </source>
</evidence>
<organism evidence="10 11">
    <name type="scientific">Sphaeroforma arctica JP610</name>
    <dbReference type="NCBI Taxonomy" id="667725"/>
    <lineage>
        <taxon>Eukaryota</taxon>
        <taxon>Ichthyosporea</taxon>
        <taxon>Ichthyophonida</taxon>
        <taxon>Sphaeroforma</taxon>
    </lineage>
</organism>
<dbReference type="EC" id="6.1.1.10" evidence="1"/>
<evidence type="ECO:0000256" key="4">
    <source>
        <dbReference type="ARBA" id="ARBA00022840"/>
    </source>
</evidence>
<evidence type="ECO:0000256" key="6">
    <source>
        <dbReference type="ARBA" id="ARBA00023146"/>
    </source>
</evidence>
<dbReference type="PRINTS" id="PR01041">
    <property type="entry name" value="TRNASYNTHMET"/>
</dbReference>